<keyword evidence="1" id="KW-0732">Signal</keyword>
<organism evidence="2 3">
    <name type="scientific">Methylophilales bacterium MBRS-H7</name>
    <dbReference type="NCBI Taxonomy" id="1623450"/>
    <lineage>
        <taxon>Bacteria</taxon>
        <taxon>Pseudomonadati</taxon>
        <taxon>Pseudomonadota</taxon>
        <taxon>Betaproteobacteria</taxon>
        <taxon>Nitrosomonadales</taxon>
        <taxon>OM43 clade</taxon>
    </lineage>
</organism>
<protein>
    <submittedName>
        <fullName evidence="2">Uncharacterized protein</fullName>
    </submittedName>
</protein>
<reference evidence="2 3" key="1">
    <citation type="submission" date="2015-03" db="EMBL/GenBank/DDBJ databases">
        <title>Comparative analysis of the OM43 clade including a novel species from Red Sea uncovers genomic and metabolic diversity among marine methylotrophs.</title>
        <authorList>
            <person name="Jimenez-Infante F."/>
            <person name="Ngugi D.K."/>
            <person name="Vinu M."/>
            <person name="Alam I."/>
            <person name="Kamau A."/>
            <person name="Blom J."/>
            <person name="Bajic V.B."/>
            <person name="Stingl U."/>
        </authorList>
    </citation>
    <scope>NUCLEOTIDE SEQUENCE [LARGE SCALE GENOMIC DNA]</scope>
    <source>
        <strain evidence="2 3">MBRSH7</strain>
    </source>
</reference>
<evidence type="ECO:0000313" key="3">
    <source>
        <dbReference type="Proteomes" id="UP000066549"/>
    </source>
</evidence>
<dbReference type="OrthoDB" id="9793561at2"/>
<dbReference type="EMBL" id="CP011002">
    <property type="protein sequence ID" value="AKO65880.1"/>
    <property type="molecule type" value="Genomic_DNA"/>
</dbReference>
<name>A0A0H4J1J3_9PROT</name>
<evidence type="ECO:0000313" key="2">
    <source>
        <dbReference type="EMBL" id="AKO65880.1"/>
    </source>
</evidence>
<evidence type="ECO:0000256" key="1">
    <source>
        <dbReference type="SAM" id="SignalP"/>
    </source>
</evidence>
<accession>A0A0H4J1J3</accession>
<sequence>MKTLKLALAAALTMPTMSIFAEEAESDHSVSYNVGLFSEYVFRGYTQTHNDPALQGGVDYEHSSGFYLGLWASNISWLRDAEQSDSGHSLEVDVYGGYAGEFGETGIGYDVGFLQYFYPGELKTGQAAANTLELYAGLSYKDLAVTYYEVMTEDAWTWGNSVAGGLPDSAKGTYYWSVDYDHDVGQYMGIDGLTASLHYGRQEFEGNAHDPYSYSDYLVGLDKEVMGLNVGYNFTTTNQSKTTWGKVDGKYLGESRHIFYVAKEF</sequence>
<proteinExistence type="predicted"/>
<dbReference type="PATRIC" id="fig|1623450.3.peg.784"/>
<gene>
    <name evidence="2" type="ORF">VI33_03960</name>
</gene>
<dbReference type="InterPro" id="IPR010239">
    <property type="entry name" value="CHP02001"/>
</dbReference>
<dbReference type="AlphaFoldDB" id="A0A0H4J1J3"/>
<feature type="chain" id="PRO_5005206340" evidence="1">
    <location>
        <begin position="22"/>
        <end position="265"/>
    </location>
</feature>
<keyword evidence="3" id="KW-1185">Reference proteome</keyword>
<dbReference type="Pfam" id="PF09694">
    <property type="entry name" value="Gcw_chp"/>
    <property type="match status" value="1"/>
</dbReference>
<dbReference type="NCBIfam" id="TIGR02001">
    <property type="entry name" value="gcw_chp"/>
    <property type="match status" value="1"/>
</dbReference>
<dbReference type="Proteomes" id="UP000066549">
    <property type="component" value="Chromosome"/>
</dbReference>
<feature type="signal peptide" evidence="1">
    <location>
        <begin position="1"/>
        <end position="21"/>
    </location>
</feature>